<accession>A0A2S3ZYP0</accession>
<evidence type="ECO:0000313" key="3">
    <source>
        <dbReference type="Proteomes" id="UP000237061"/>
    </source>
</evidence>
<evidence type="ECO:0000256" key="1">
    <source>
        <dbReference type="ARBA" id="ARBA00006479"/>
    </source>
</evidence>
<dbReference type="InterPro" id="IPR043129">
    <property type="entry name" value="ATPase_NBD"/>
</dbReference>
<evidence type="ECO:0008006" key="4">
    <source>
        <dbReference type="Google" id="ProtNLM"/>
    </source>
</evidence>
<organism evidence="2 3">
    <name type="scientific">Arthrobacter glacialis</name>
    <dbReference type="NCBI Taxonomy" id="1664"/>
    <lineage>
        <taxon>Bacteria</taxon>
        <taxon>Bacillati</taxon>
        <taxon>Actinomycetota</taxon>
        <taxon>Actinomycetes</taxon>
        <taxon>Micrococcales</taxon>
        <taxon>Micrococcaceae</taxon>
        <taxon>Arthrobacter</taxon>
    </lineage>
</organism>
<dbReference type="SUPFAM" id="SSF53067">
    <property type="entry name" value="Actin-like ATPase domain"/>
    <property type="match status" value="1"/>
</dbReference>
<dbReference type="PANTHER" id="PTHR18964:SF149">
    <property type="entry name" value="BIFUNCTIONAL UDP-N-ACETYLGLUCOSAMINE 2-EPIMERASE_N-ACETYLMANNOSAMINE KINASE"/>
    <property type="match status" value="1"/>
</dbReference>
<comment type="caution">
    <text evidence="2">The sequence shown here is derived from an EMBL/GenBank/DDBJ whole genome shotgun (WGS) entry which is preliminary data.</text>
</comment>
<evidence type="ECO:0000313" key="2">
    <source>
        <dbReference type="EMBL" id="POH74224.1"/>
    </source>
</evidence>
<dbReference type="PANTHER" id="PTHR18964">
    <property type="entry name" value="ROK (REPRESSOR, ORF, KINASE) FAMILY"/>
    <property type="match status" value="1"/>
</dbReference>
<dbReference type="Proteomes" id="UP000237061">
    <property type="component" value="Unassembled WGS sequence"/>
</dbReference>
<dbReference type="Gene3D" id="1.10.10.10">
    <property type="entry name" value="Winged helix-like DNA-binding domain superfamily/Winged helix DNA-binding domain"/>
    <property type="match status" value="1"/>
</dbReference>
<dbReference type="InterPro" id="IPR036388">
    <property type="entry name" value="WH-like_DNA-bd_sf"/>
</dbReference>
<dbReference type="InterPro" id="IPR000600">
    <property type="entry name" value="ROK"/>
</dbReference>
<dbReference type="Gene3D" id="3.30.420.40">
    <property type="match status" value="2"/>
</dbReference>
<dbReference type="Pfam" id="PF00480">
    <property type="entry name" value="ROK"/>
    <property type="match status" value="2"/>
</dbReference>
<protein>
    <recommendedName>
        <fullName evidence="4">ROK family transcriptional regulator</fullName>
    </recommendedName>
</protein>
<reference evidence="2 3" key="1">
    <citation type="submission" date="2018-01" db="EMBL/GenBank/DDBJ databases">
        <title>Arthrobacter sp. nov., from glaciers in China.</title>
        <authorList>
            <person name="Liu Q."/>
            <person name="Xin Y.-H."/>
        </authorList>
    </citation>
    <scope>NUCLEOTIDE SEQUENCE [LARGE SCALE GENOMIC DNA]</scope>
    <source>
        <strain evidence="2 3">HLT2-12-2</strain>
    </source>
</reference>
<sequence>MRAVARGKVRYGSRVRKSPKAVSSAAAAQLSSINGSTISDTSHMRAINARAIFQVLRRDAWEPTLTDLKEATGLSRPTLEAGLAELAAKGWVAELSPAEKPLHSGRPARRYRFLAESGCVAGIDVGPNKVDLHVADLRGDLLATSRVYPAANAPLTPTMVHAMLAELLDRPALAGRTLHMVTVGVPGVVNNAGELTHSFVMPHWANAAVREELAALMGAAVRLENDANLATQTEFSIGSGQHSDSMIYLMLGTRISSGSIINGRLHRGAHGAAGEVGSLPTRLWPDVRLELLSELRQRPATGSAETERSDSDLMQEVFTSASAGDPVATARVRKFVAGIADALVVLLLALDPELVVVGGGTARAGEALLEPLQQALNVRTLVPVPVELATHADGAVVEGALLTALADLRADVFGG</sequence>
<name>A0A2S3ZYP0_ARTGL</name>
<proteinExistence type="inferred from homology"/>
<dbReference type="AlphaFoldDB" id="A0A2S3ZYP0"/>
<gene>
    <name evidence="2" type="ORF">CVS27_06575</name>
</gene>
<keyword evidence="3" id="KW-1185">Reference proteome</keyword>
<comment type="similarity">
    <text evidence="1">Belongs to the ROK (NagC/XylR) family.</text>
</comment>
<dbReference type="EMBL" id="PPXC01000004">
    <property type="protein sequence ID" value="POH74224.1"/>
    <property type="molecule type" value="Genomic_DNA"/>
</dbReference>